<proteinExistence type="predicted"/>
<sequence length="188" mass="21279">MRADAVIRCPIQAMAKRMPHEGKRSAVRPWWRRRNRALNAPQRRGCSCAEASVDRQARRIFATGREAGQSKEYGSGGESRLQAKSAMRIAPGDYAPQSRKRDTTPRSDFRFRLNRSQWRDRAGVSPASTSRMRGILRANQCRLDKFRAGVGWMRHDRTKLVPVCVTMDIAASKEAARARALELLCLPV</sequence>
<organism evidence="2 3">
    <name type="scientific">Paraburkholderia phenazinium</name>
    <dbReference type="NCBI Taxonomy" id="60549"/>
    <lineage>
        <taxon>Bacteria</taxon>
        <taxon>Pseudomonadati</taxon>
        <taxon>Pseudomonadota</taxon>
        <taxon>Betaproteobacteria</taxon>
        <taxon>Burkholderiales</taxon>
        <taxon>Burkholderiaceae</taxon>
        <taxon>Paraburkholderia</taxon>
    </lineage>
</organism>
<gene>
    <name evidence="2" type="ORF">SAMN05444165_0752</name>
</gene>
<dbReference type="AlphaFoldDB" id="A0A1N6GGC1"/>
<protein>
    <submittedName>
        <fullName evidence="2">Uncharacterized protein</fullName>
    </submittedName>
</protein>
<evidence type="ECO:0000313" key="2">
    <source>
        <dbReference type="EMBL" id="SIO06536.1"/>
    </source>
</evidence>
<name>A0A1N6GGC1_9BURK</name>
<accession>A0A1N6GGC1</accession>
<keyword evidence="3" id="KW-1185">Reference proteome</keyword>
<evidence type="ECO:0000313" key="3">
    <source>
        <dbReference type="Proteomes" id="UP000185151"/>
    </source>
</evidence>
<reference evidence="2 3" key="1">
    <citation type="submission" date="2016-11" db="EMBL/GenBank/DDBJ databases">
        <authorList>
            <person name="Jaros S."/>
            <person name="Januszkiewicz K."/>
            <person name="Wedrychowicz H."/>
        </authorList>
    </citation>
    <scope>NUCLEOTIDE SEQUENCE [LARGE SCALE GENOMIC DNA]</scope>
    <source>
        <strain evidence="2 3">GAS95</strain>
    </source>
</reference>
<dbReference type="Proteomes" id="UP000185151">
    <property type="component" value="Unassembled WGS sequence"/>
</dbReference>
<feature type="region of interest" description="Disordered" evidence="1">
    <location>
        <begin position="63"/>
        <end position="82"/>
    </location>
</feature>
<dbReference type="EMBL" id="FSRU01000001">
    <property type="protein sequence ID" value="SIO06536.1"/>
    <property type="molecule type" value="Genomic_DNA"/>
</dbReference>
<evidence type="ECO:0000256" key="1">
    <source>
        <dbReference type="SAM" id="MobiDB-lite"/>
    </source>
</evidence>